<organism evidence="1 2">
    <name type="scientific">Mesorhizobium alhagi CCNWXJ12-2</name>
    <dbReference type="NCBI Taxonomy" id="1107882"/>
    <lineage>
        <taxon>Bacteria</taxon>
        <taxon>Pseudomonadati</taxon>
        <taxon>Pseudomonadota</taxon>
        <taxon>Alphaproteobacteria</taxon>
        <taxon>Hyphomicrobiales</taxon>
        <taxon>Phyllobacteriaceae</taxon>
        <taxon>Allomesorhizobium</taxon>
    </lineage>
</organism>
<name>H0HZA3_9HYPH</name>
<evidence type="ECO:0000313" key="2">
    <source>
        <dbReference type="Proteomes" id="UP000003250"/>
    </source>
</evidence>
<sequence length="62" mass="6926">MRSSNFAAARLFLERADELLRGDDDLSIKAREALRLLIAACEQGSASTLARLLPDRIDHDRT</sequence>
<dbReference type="PATRIC" id="fig|1107882.3.peg.5357"/>
<dbReference type="AlphaFoldDB" id="H0HZA3"/>
<gene>
    <name evidence="1" type="ORF">MAXJ12_27698</name>
</gene>
<keyword evidence="2" id="KW-1185">Reference proteome</keyword>
<protein>
    <submittedName>
        <fullName evidence="1">Uncharacterized protein</fullName>
    </submittedName>
</protein>
<proteinExistence type="predicted"/>
<reference evidence="1 2" key="1">
    <citation type="journal article" date="2012" name="J. Bacteriol.">
        <title>Draft Genome Sequence of Mesorhizobium alhagi CCNWXJ12-2T, a Novel Salt-Resistant Species Isolated from the Desert of Northwestern China.</title>
        <authorList>
            <person name="Zhou M."/>
            <person name="Chen W."/>
            <person name="Chen H."/>
            <person name="Wei G."/>
        </authorList>
    </citation>
    <scope>NUCLEOTIDE SEQUENCE [LARGE SCALE GENOMIC DNA]</scope>
    <source>
        <strain evidence="1 2">CCNWXJ12-2</strain>
    </source>
</reference>
<dbReference type="Proteomes" id="UP000003250">
    <property type="component" value="Unassembled WGS sequence"/>
</dbReference>
<evidence type="ECO:0000313" key="1">
    <source>
        <dbReference type="EMBL" id="EHK53935.1"/>
    </source>
</evidence>
<accession>H0HZA3</accession>
<dbReference type="EMBL" id="AHAM01000245">
    <property type="protein sequence ID" value="EHK53935.1"/>
    <property type="molecule type" value="Genomic_DNA"/>
</dbReference>